<reference evidence="1" key="1">
    <citation type="submission" date="2021-09" db="EMBL/GenBank/DDBJ databases">
        <title>The genome of Mauremys mutica provides insights into the evolution of semi-aquatic lifestyle.</title>
        <authorList>
            <person name="Gong S."/>
            <person name="Gao Y."/>
        </authorList>
    </citation>
    <scope>NUCLEOTIDE SEQUENCE</scope>
    <source>
        <strain evidence="1">MM-2020</strain>
        <tissue evidence="1">Muscle</tissue>
    </source>
</reference>
<dbReference type="AlphaFoldDB" id="A0A9D3XGI8"/>
<organism evidence="1 2">
    <name type="scientific">Mauremys mutica</name>
    <name type="common">yellowpond turtle</name>
    <dbReference type="NCBI Taxonomy" id="74926"/>
    <lineage>
        <taxon>Eukaryota</taxon>
        <taxon>Metazoa</taxon>
        <taxon>Chordata</taxon>
        <taxon>Craniata</taxon>
        <taxon>Vertebrata</taxon>
        <taxon>Euteleostomi</taxon>
        <taxon>Archelosauria</taxon>
        <taxon>Testudinata</taxon>
        <taxon>Testudines</taxon>
        <taxon>Cryptodira</taxon>
        <taxon>Durocryptodira</taxon>
        <taxon>Testudinoidea</taxon>
        <taxon>Geoemydidae</taxon>
        <taxon>Geoemydinae</taxon>
        <taxon>Mauremys</taxon>
    </lineage>
</organism>
<protein>
    <submittedName>
        <fullName evidence="1">Uncharacterized protein</fullName>
    </submittedName>
</protein>
<sequence length="105" mass="11798">MQRRSSTSLTGRVKHFKLPCAWELLQQLEYSATEVPSIAITLTRTVGQEFQSFQRHLQATGYPILISIYADLAGSFVSEWSTLINIPFCITIPTADGSPFFRNCP</sequence>
<dbReference type="EMBL" id="JAHDVG010000472">
    <property type="protein sequence ID" value="KAH1179252.1"/>
    <property type="molecule type" value="Genomic_DNA"/>
</dbReference>
<evidence type="ECO:0000313" key="1">
    <source>
        <dbReference type="EMBL" id="KAH1179252.1"/>
    </source>
</evidence>
<evidence type="ECO:0000313" key="2">
    <source>
        <dbReference type="Proteomes" id="UP000827986"/>
    </source>
</evidence>
<gene>
    <name evidence="1" type="ORF">KIL84_021835</name>
</gene>
<dbReference type="Proteomes" id="UP000827986">
    <property type="component" value="Unassembled WGS sequence"/>
</dbReference>
<name>A0A9D3XGI8_9SAUR</name>
<comment type="caution">
    <text evidence="1">The sequence shown here is derived from an EMBL/GenBank/DDBJ whole genome shotgun (WGS) entry which is preliminary data.</text>
</comment>
<accession>A0A9D3XGI8</accession>
<keyword evidence="2" id="KW-1185">Reference proteome</keyword>
<proteinExistence type="predicted"/>